<evidence type="ECO:0000313" key="13">
    <source>
        <dbReference type="Proteomes" id="UP000587942"/>
    </source>
</evidence>
<dbReference type="EMBL" id="JAAVUM010000002">
    <property type="protein sequence ID" value="NKE04757.1"/>
    <property type="molecule type" value="Genomic_DNA"/>
</dbReference>
<dbReference type="RefSeq" id="WP_167831239.1">
    <property type="nucleotide sequence ID" value="NZ_JAAVUM010000002.1"/>
</dbReference>
<comment type="cofactor">
    <cofactor evidence="1">
        <name>Mn(2+)</name>
        <dbReference type="ChEBI" id="CHEBI:29035"/>
    </cofactor>
</comment>
<feature type="binding site" evidence="11">
    <location>
        <begin position="174"/>
        <end position="176"/>
    </location>
    <ligand>
        <name>substrate</name>
    </ligand>
</feature>
<feature type="binding site" evidence="11">
    <location>
        <begin position="196"/>
        <end position="198"/>
    </location>
    <ligand>
        <name>substrate</name>
    </ligand>
</feature>
<dbReference type="InterPro" id="IPR011060">
    <property type="entry name" value="RibuloseP-bd_barrel"/>
</dbReference>
<evidence type="ECO:0000256" key="7">
    <source>
        <dbReference type="ARBA" id="ARBA00023004"/>
    </source>
</evidence>
<reference evidence="12 13" key="1">
    <citation type="submission" date="2020-03" db="EMBL/GenBank/DDBJ databases">
        <authorList>
            <person name="Sun Q."/>
        </authorList>
    </citation>
    <scope>NUCLEOTIDE SEQUENCE [LARGE SCALE GENOMIC DNA]</scope>
    <source>
        <strain evidence="12 13">KACC 21451</strain>
    </source>
</reference>
<feature type="binding site" evidence="11">
    <location>
        <position position="64"/>
    </location>
    <ligand>
        <name>substrate</name>
    </ligand>
</feature>
<dbReference type="HAMAP" id="MF_02226">
    <property type="entry name" value="AlluloseP_3_epimer"/>
    <property type="match status" value="1"/>
</dbReference>
<dbReference type="PROSITE" id="PS01086">
    <property type="entry name" value="RIBUL_P_3_EPIMER_2"/>
    <property type="match status" value="1"/>
</dbReference>
<comment type="pathway">
    <text evidence="11">Carbohydrate degradation; D-allose degradation.</text>
</comment>
<accession>A0A846TH62</accession>
<dbReference type="InterPro" id="IPR013785">
    <property type="entry name" value="Aldolase_TIM"/>
</dbReference>
<dbReference type="NCBIfam" id="NF007266">
    <property type="entry name" value="PRK09722.1"/>
    <property type="match status" value="1"/>
</dbReference>
<feature type="active site" description="Proton donor" evidence="11">
    <location>
        <position position="174"/>
    </location>
</feature>
<protein>
    <recommendedName>
        <fullName evidence="11">Putative D-allulose-6-phosphate 3-epimerase</fullName>
        <ecNumber evidence="11">5.1.3.-</ecNumber>
    </recommendedName>
</protein>
<evidence type="ECO:0000256" key="10">
    <source>
        <dbReference type="ARBA" id="ARBA00023277"/>
    </source>
</evidence>
<dbReference type="AlphaFoldDB" id="A0A846TH62"/>
<comment type="function">
    <text evidence="11">Catalyzes the reversible epimerization of D-allulose 6-phosphate to D-fructose 6-phosphate. Can also catalyze with lower efficiency the reversible epimerization of D-ribulose 5-phosphate to D-xylulose 5-phosphate.</text>
</comment>
<dbReference type="Gene3D" id="3.20.20.70">
    <property type="entry name" value="Aldolase class I"/>
    <property type="match status" value="1"/>
</dbReference>
<dbReference type="PANTHER" id="PTHR11749">
    <property type="entry name" value="RIBULOSE-5-PHOSPHATE-3-EPIMERASE"/>
    <property type="match status" value="1"/>
</dbReference>
<dbReference type="UniPathway" id="UPA00361"/>
<dbReference type="NCBIfam" id="NF004076">
    <property type="entry name" value="PRK05581.1-4"/>
    <property type="match status" value="1"/>
</dbReference>
<keyword evidence="10 11" id="KW-0119">Carbohydrate metabolism</keyword>
<comment type="similarity">
    <text evidence="11">Belongs to the ribulose-phosphate 3-epimerase family. AlsE subfamily.</text>
</comment>
<gene>
    <name evidence="12" type="ORF">GWK17_04630</name>
</gene>
<feature type="active site" description="Proton acceptor" evidence="11">
    <location>
        <position position="33"/>
    </location>
</feature>
<feature type="binding site" evidence="11">
    <location>
        <position position="31"/>
    </location>
    <ligand>
        <name>a divalent metal cation</name>
        <dbReference type="ChEBI" id="CHEBI:60240"/>
    </ligand>
</feature>
<name>A0A846TH62_9BACI</name>
<dbReference type="CDD" id="cd00429">
    <property type="entry name" value="RPE"/>
    <property type="match status" value="1"/>
</dbReference>
<dbReference type="GO" id="GO:0046872">
    <property type="term" value="F:metal ion binding"/>
    <property type="evidence" value="ECO:0007669"/>
    <property type="project" value="UniProtKB-UniRule"/>
</dbReference>
<proteinExistence type="inferred from homology"/>
<comment type="caution">
    <text evidence="12">The sequence shown here is derived from an EMBL/GenBank/DDBJ whole genome shotgun (WGS) entry which is preliminary data.</text>
</comment>
<dbReference type="EC" id="5.1.3.-" evidence="11"/>
<comment type="cofactor">
    <cofactor evidence="3">
        <name>Fe(2+)</name>
        <dbReference type="ChEBI" id="CHEBI:29033"/>
    </cofactor>
</comment>
<feature type="binding site" evidence="11">
    <location>
        <begin position="141"/>
        <end position="144"/>
    </location>
    <ligand>
        <name>substrate</name>
    </ligand>
</feature>
<keyword evidence="9 11" id="KW-0413">Isomerase</keyword>
<keyword evidence="5 11" id="KW-0479">Metal-binding</keyword>
<keyword evidence="8" id="KW-0464">Manganese</keyword>
<evidence type="ECO:0000256" key="3">
    <source>
        <dbReference type="ARBA" id="ARBA00001954"/>
    </source>
</evidence>
<comment type="cofactor">
    <cofactor evidence="2">
        <name>Zn(2+)</name>
        <dbReference type="ChEBI" id="CHEBI:29105"/>
    </cofactor>
</comment>
<evidence type="ECO:0000256" key="11">
    <source>
        <dbReference type="HAMAP-Rule" id="MF_02226"/>
    </source>
</evidence>
<dbReference type="Pfam" id="PF00834">
    <property type="entry name" value="Ribul_P_3_epim"/>
    <property type="match status" value="1"/>
</dbReference>
<dbReference type="GO" id="GO:0019316">
    <property type="term" value="P:D-allose catabolic process"/>
    <property type="evidence" value="ECO:0007669"/>
    <property type="project" value="UniProtKB-UniRule"/>
</dbReference>
<evidence type="ECO:0000256" key="9">
    <source>
        <dbReference type="ARBA" id="ARBA00023235"/>
    </source>
</evidence>
<comment type="cofactor">
    <cofactor evidence="11">
        <name>a divalent metal cation</name>
        <dbReference type="ChEBI" id="CHEBI:60240"/>
    </cofactor>
</comment>
<sequence length="228" mass="25813">MSKFSPSLMCMDLSKFKEQVEALNQKADFYHVDIMDGHYVKNITLSPFFIEQLKKISTLPIDAHLMVENPADFVDMTIDAGADYISLHAETINGDAFRLINHIKSRGKKFGVVLNPATPIETIRHYIHHVDKLTIMTVDPGFAGQKFVTEMVDKIKEAKELKEKNQYKYLITIDGSCNERTFKTLVEAGAEVLIVGTSGLFNLDEDVSKAWELMMETYESEVKKIASL</sequence>
<evidence type="ECO:0000256" key="6">
    <source>
        <dbReference type="ARBA" id="ARBA00022833"/>
    </source>
</evidence>
<evidence type="ECO:0000313" key="12">
    <source>
        <dbReference type="EMBL" id="NKE04757.1"/>
    </source>
</evidence>
<comment type="subunit">
    <text evidence="4">Homodimer.</text>
</comment>
<dbReference type="InterPro" id="IPR000056">
    <property type="entry name" value="Ribul_P_3_epim-like"/>
</dbReference>
<dbReference type="SUPFAM" id="SSF51366">
    <property type="entry name" value="Ribulose-phoshate binding barrel"/>
    <property type="match status" value="1"/>
</dbReference>
<comment type="catalytic activity">
    <reaction evidence="11">
        <text>D-allulose 6-phosphate = keto-D-fructose 6-phosphate</text>
        <dbReference type="Rhea" id="RHEA:28426"/>
        <dbReference type="ChEBI" id="CHEBI:57579"/>
        <dbReference type="ChEBI" id="CHEBI:61519"/>
    </reaction>
</comment>
<feature type="binding site" evidence="11">
    <location>
        <position position="174"/>
    </location>
    <ligand>
        <name>a divalent metal cation</name>
        <dbReference type="ChEBI" id="CHEBI:60240"/>
    </ligand>
</feature>
<evidence type="ECO:0000256" key="1">
    <source>
        <dbReference type="ARBA" id="ARBA00001936"/>
    </source>
</evidence>
<dbReference type="GO" id="GO:0006163">
    <property type="term" value="P:purine nucleotide metabolic process"/>
    <property type="evidence" value="ECO:0007669"/>
    <property type="project" value="UniProtKB-ARBA"/>
</dbReference>
<organism evidence="12 13">
    <name type="scientific">Mesobacillus selenatarsenatis</name>
    <dbReference type="NCBI Taxonomy" id="388741"/>
    <lineage>
        <taxon>Bacteria</taxon>
        <taxon>Bacillati</taxon>
        <taxon>Bacillota</taxon>
        <taxon>Bacilli</taxon>
        <taxon>Bacillales</taxon>
        <taxon>Bacillaceae</taxon>
        <taxon>Mesobacillus</taxon>
    </lineage>
</organism>
<dbReference type="GO" id="GO:0046496">
    <property type="term" value="P:nicotinamide nucleotide metabolic process"/>
    <property type="evidence" value="ECO:0007669"/>
    <property type="project" value="UniProtKB-ARBA"/>
</dbReference>
<dbReference type="GO" id="GO:1901135">
    <property type="term" value="P:carbohydrate derivative metabolic process"/>
    <property type="evidence" value="ECO:0007669"/>
    <property type="project" value="UniProtKB-ARBA"/>
</dbReference>
<dbReference type="Proteomes" id="UP000587942">
    <property type="component" value="Unassembled WGS sequence"/>
</dbReference>
<dbReference type="GO" id="GO:0034700">
    <property type="term" value="F:allulose 6-phosphate 3-epimerase activity"/>
    <property type="evidence" value="ECO:0007669"/>
    <property type="project" value="UniProtKB-UniRule"/>
</dbReference>
<dbReference type="GO" id="GO:0006091">
    <property type="term" value="P:generation of precursor metabolites and energy"/>
    <property type="evidence" value="ECO:0007669"/>
    <property type="project" value="UniProtKB-ARBA"/>
</dbReference>
<evidence type="ECO:0000256" key="5">
    <source>
        <dbReference type="ARBA" id="ARBA00022723"/>
    </source>
</evidence>
<dbReference type="FunFam" id="3.20.20.70:FF:000191">
    <property type="entry name" value="ribulose-phosphate 3-epimerase isoform X2"/>
    <property type="match status" value="1"/>
</dbReference>
<keyword evidence="6" id="KW-0862">Zinc</keyword>
<dbReference type="InterPro" id="IPR043677">
    <property type="entry name" value="AlluloseP_3_epimer_AlsE"/>
</dbReference>
<evidence type="ECO:0000256" key="2">
    <source>
        <dbReference type="ARBA" id="ARBA00001947"/>
    </source>
</evidence>
<feature type="binding site" evidence="11">
    <location>
        <position position="64"/>
    </location>
    <ligand>
        <name>a divalent metal cation</name>
        <dbReference type="ChEBI" id="CHEBI:60240"/>
    </ligand>
</feature>
<evidence type="ECO:0000256" key="4">
    <source>
        <dbReference type="ARBA" id="ARBA00011738"/>
    </source>
</evidence>
<feature type="binding site" evidence="11">
    <location>
        <position position="33"/>
    </location>
    <ligand>
        <name>a divalent metal cation</name>
        <dbReference type="ChEBI" id="CHEBI:60240"/>
    </ligand>
</feature>
<keyword evidence="7" id="KW-0408">Iron</keyword>
<evidence type="ECO:0000256" key="8">
    <source>
        <dbReference type="ARBA" id="ARBA00023211"/>
    </source>
</evidence>